<evidence type="ECO:0000259" key="7">
    <source>
        <dbReference type="SMART" id="SM00803"/>
    </source>
</evidence>
<dbReference type="Gene3D" id="1.25.40.770">
    <property type="entry name" value="TAF6, C-terminal HEAT repeat domain"/>
    <property type="match status" value="1"/>
</dbReference>
<evidence type="ECO:0000313" key="10">
    <source>
        <dbReference type="Proteomes" id="UP000515151"/>
    </source>
</evidence>
<keyword evidence="10" id="KW-1185">Reference proteome</keyword>
<name>A0A218XLM6_PUNGR</name>
<dbReference type="SUPFAM" id="SSF47113">
    <property type="entry name" value="Histone-fold"/>
    <property type="match status" value="1"/>
</dbReference>
<dbReference type="InterPro" id="IPR046344">
    <property type="entry name" value="TAF6_C_sf"/>
</dbReference>
<dbReference type="SUPFAM" id="SSF48371">
    <property type="entry name" value="ARM repeat"/>
    <property type="match status" value="1"/>
</dbReference>
<dbReference type="AlphaFoldDB" id="A0A218XLM6"/>
<dbReference type="FunFam" id="1.25.40.770:FF:000004">
    <property type="entry name" value="transcription initiation factor TFIID subunit 6"/>
    <property type="match status" value="1"/>
</dbReference>
<feature type="domain" description="TATA box binding protein associated factor (TAF) histone-like fold" evidence="7">
    <location>
        <begin position="2"/>
        <end position="68"/>
    </location>
</feature>
<dbReference type="FunFam" id="1.10.20.10:FF:000046">
    <property type="entry name" value="transcription initiation factor TFIID subunit 6"/>
    <property type="match status" value="1"/>
</dbReference>
<dbReference type="GO" id="GO:0005669">
    <property type="term" value="C:transcription factor TFIID complex"/>
    <property type="evidence" value="ECO:0007669"/>
    <property type="project" value="InterPro"/>
</dbReference>
<organism evidence="8 9">
    <name type="scientific">Punica granatum</name>
    <name type="common">Pomegranate</name>
    <dbReference type="NCBI Taxonomy" id="22663"/>
    <lineage>
        <taxon>Eukaryota</taxon>
        <taxon>Viridiplantae</taxon>
        <taxon>Streptophyta</taxon>
        <taxon>Embryophyta</taxon>
        <taxon>Tracheophyta</taxon>
        <taxon>Spermatophyta</taxon>
        <taxon>Magnoliopsida</taxon>
        <taxon>eudicotyledons</taxon>
        <taxon>Gunneridae</taxon>
        <taxon>Pentapetalae</taxon>
        <taxon>rosids</taxon>
        <taxon>malvids</taxon>
        <taxon>Myrtales</taxon>
        <taxon>Lythraceae</taxon>
        <taxon>Punica</taxon>
    </lineage>
</organism>
<dbReference type="InterPro" id="IPR004823">
    <property type="entry name" value="TAF_TATA-bd_Histone-like_dom"/>
</dbReference>
<dbReference type="CDD" id="cd22931">
    <property type="entry name" value="HFD_TAF6"/>
    <property type="match status" value="1"/>
</dbReference>
<evidence type="ECO:0000313" key="11">
    <source>
        <dbReference type="RefSeq" id="XP_031406816.1"/>
    </source>
</evidence>
<sequence>MSVVPKEAIEVIAQSIGINKLSPDVAAAVAPAVEYRLREIMQEAIKCMRHSRRTVLTSEDVDSAFKLRNVEPIYGFTSGDPLRFKRAAGHKDLFYIDEKDVEFKDVIDAPLPKAPLEAAVTAHWLAIEGVQPAIPENPSAEALNTGSDGKKYEFKEDGIPIDVKLPVKHVISRELQLYFDKIKELTLSKSDSIMFKQALLSLATDSGLHPLVPYITHFISDEIPHNLTKIPLLFALMRVIRSILQNPHIHIEPYLHQLMPSVITCLVTKRLGIKLSDNHWDLRNFSASLVASICKRFGHAYHNLQSRVARTLLHAFLDPNKTLPQHYGAIQGLAALGPSVVRLLILPNIEPYLQLLKPEMQLENQKNELKRHEAWRVYGALVSASGLCMYNRMKKFPTLFSPPTRSVRKINKIALATSNKRKASLDNLRQQPPPKKVATENASVPMTMNPPMQMDRQGMLSGFSTAMGGPSIGGIPPMSRQLSMESIPGREGDSWPSKALSVLAQAWKEDVNAGHLIASLYEVFNEGMLPFTPKPELLMFI</sequence>
<dbReference type="Proteomes" id="UP000515151">
    <property type="component" value="Chromosome 7"/>
</dbReference>
<comment type="subcellular location">
    <subcellularLocation>
        <location evidence="1">Nucleus</location>
    </subcellularLocation>
</comment>
<dbReference type="GO" id="GO:0046695">
    <property type="term" value="C:SLIK (SAGA-like) complex"/>
    <property type="evidence" value="ECO:0007669"/>
    <property type="project" value="InterPro"/>
</dbReference>
<dbReference type="CDD" id="cd08050">
    <property type="entry name" value="TAF6C"/>
    <property type="match status" value="1"/>
</dbReference>
<protein>
    <submittedName>
        <fullName evidence="11">Transcription initiation factor TFIID subunit 6-like</fullName>
    </submittedName>
</protein>
<reference evidence="11" key="4">
    <citation type="submission" date="2025-04" db="UniProtKB">
        <authorList>
            <consortium name="RefSeq"/>
        </authorList>
    </citation>
    <scope>IDENTIFICATION</scope>
    <source>
        <tissue evidence="11">Leaf</tissue>
    </source>
</reference>
<dbReference type="InterPro" id="IPR009072">
    <property type="entry name" value="Histone-fold"/>
</dbReference>
<dbReference type="GO" id="GO:0051123">
    <property type="term" value="P:RNA polymerase II preinitiation complex assembly"/>
    <property type="evidence" value="ECO:0007669"/>
    <property type="project" value="TreeGrafter"/>
</dbReference>
<dbReference type="Pfam" id="PF02969">
    <property type="entry name" value="TAF"/>
    <property type="match status" value="1"/>
</dbReference>
<dbReference type="GO" id="GO:0000124">
    <property type="term" value="C:SAGA complex"/>
    <property type="evidence" value="ECO:0007669"/>
    <property type="project" value="InterPro"/>
</dbReference>
<evidence type="ECO:0000313" key="8">
    <source>
        <dbReference type="EMBL" id="OWM85853.1"/>
    </source>
</evidence>
<reference evidence="8" key="2">
    <citation type="submission" date="2017-06" db="EMBL/GenBank/DDBJ databases">
        <title>The pomegranate genome and the genomics of punicalagin biosynthesis.</title>
        <authorList>
            <person name="Xu C."/>
        </authorList>
    </citation>
    <scope>NUCLEOTIDE SEQUENCE [LARGE SCALE GENOMIC DNA]</scope>
    <source>
        <tissue evidence="8">Fresh leaf</tissue>
    </source>
</reference>
<dbReference type="InterPro" id="IPR016024">
    <property type="entry name" value="ARM-type_fold"/>
</dbReference>
<dbReference type="GO" id="GO:0016251">
    <property type="term" value="F:RNA polymerase II general transcription initiation factor activity"/>
    <property type="evidence" value="ECO:0007669"/>
    <property type="project" value="InterPro"/>
</dbReference>
<dbReference type="PANTHER" id="PTHR10221:SF9">
    <property type="entry name" value="TRANSCRIPTION INITIATION FACTOR TFIID SUBUNIT 6"/>
    <property type="match status" value="1"/>
</dbReference>
<dbReference type="Proteomes" id="UP000197138">
    <property type="component" value="Unassembled WGS sequence"/>
</dbReference>
<dbReference type="OrthoDB" id="361039at2759"/>
<reference evidence="9" key="1">
    <citation type="journal article" date="2017" name="Plant J.">
        <title>The pomegranate (Punica granatum L.) genome and the genomics of punicalagin biosynthesis.</title>
        <authorList>
            <person name="Qin G."/>
            <person name="Xu C."/>
            <person name="Ming R."/>
            <person name="Tang H."/>
            <person name="Guyot R."/>
            <person name="Kramer E.M."/>
            <person name="Hu Y."/>
            <person name="Yi X."/>
            <person name="Qi Y."/>
            <person name="Xu X."/>
            <person name="Gao Z."/>
            <person name="Pan H."/>
            <person name="Jian J."/>
            <person name="Tian Y."/>
            <person name="Yue Z."/>
            <person name="Xu Y."/>
        </authorList>
    </citation>
    <scope>NUCLEOTIDE SEQUENCE [LARGE SCALE GENOMIC DNA]</scope>
    <source>
        <strain evidence="9">cv. Dabenzi</strain>
    </source>
</reference>
<keyword evidence="3" id="KW-0805">Transcription regulation</keyword>
<evidence type="ECO:0000256" key="6">
    <source>
        <dbReference type="ARBA" id="ARBA00023242"/>
    </source>
</evidence>
<dbReference type="PANTHER" id="PTHR10221">
    <property type="entry name" value="TRANSCRIPTION INITIATION FACTOR TFIID SUBUNIT 6"/>
    <property type="match status" value="1"/>
</dbReference>
<reference evidence="10" key="3">
    <citation type="journal article" date="2020" name="Plant Biotechnol. J.">
        <title>The pomegranate (Punica granatum L.) draft genome dissects genetic divergence between soft- and hard-seeded cultivars.</title>
        <authorList>
            <person name="Luo X."/>
            <person name="Li H."/>
            <person name="Wu Z."/>
            <person name="Yao W."/>
            <person name="Zhao P."/>
            <person name="Cao D."/>
            <person name="Yu H."/>
            <person name="Li K."/>
            <person name="Poudel K."/>
            <person name="Zhao D."/>
            <person name="Zhang F."/>
            <person name="Xia X."/>
            <person name="Chen L."/>
            <person name="Wang Q."/>
            <person name="Jing D."/>
            <person name="Cao S."/>
        </authorList>
    </citation>
    <scope>NUCLEOTIDE SEQUENCE [LARGE SCALE GENOMIC DNA]</scope>
</reference>
<dbReference type="GO" id="GO:0046982">
    <property type="term" value="F:protein heterodimerization activity"/>
    <property type="evidence" value="ECO:0007669"/>
    <property type="project" value="InterPro"/>
</dbReference>
<dbReference type="Gene3D" id="1.10.20.10">
    <property type="entry name" value="Histone, subunit A"/>
    <property type="match status" value="1"/>
</dbReference>
<evidence type="ECO:0000256" key="2">
    <source>
        <dbReference type="ARBA" id="ARBA00007688"/>
    </source>
</evidence>
<keyword evidence="5" id="KW-0804">Transcription</keyword>
<evidence type="ECO:0000256" key="1">
    <source>
        <dbReference type="ARBA" id="ARBA00004123"/>
    </source>
</evidence>
<dbReference type="Pfam" id="PF07571">
    <property type="entry name" value="TAF6_C"/>
    <property type="match status" value="1"/>
</dbReference>
<accession>A0A218XLM6</accession>
<dbReference type="RefSeq" id="XP_031406816.1">
    <property type="nucleotide sequence ID" value="XM_031550956.1"/>
</dbReference>
<evidence type="ECO:0000256" key="4">
    <source>
        <dbReference type="ARBA" id="ARBA00023159"/>
    </source>
</evidence>
<dbReference type="InterPro" id="IPR011442">
    <property type="entry name" value="TAF6_C"/>
</dbReference>
<keyword evidence="4" id="KW-0010">Activator</keyword>
<dbReference type="InterPro" id="IPR037796">
    <property type="entry name" value="TAF6"/>
</dbReference>
<evidence type="ECO:0000313" key="9">
    <source>
        <dbReference type="Proteomes" id="UP000197138"/>
    </source>
</evidence>
<dbReference type="GeneID" id="116215301"/>
<dbReference type="GO" id="GO:0003713">
    <property type="term" value="F:transcription coactivator activity"/>
    <property type="evidence" value="ECO:0007669"/>
    <property type="project" value="TreeGrafter"/>
</dbReference>
<evidence type="ECO:0000256" key="3">
    <source>
        <dbReference type="ARBA" id="ARBA00023015"/>
    </source>
</evidence>
<comment type="similarity">
    <text evidence="2">Belongs to the TAF6 family.</text>
</comment>
<dbReference type="SMART" id="SM00803">
    <property type="entry name" value="TAF"/>
    <property type="match status" value="1"/>
</dbReference>
<keyword evidence="6" id="KW-0539">Nucleus</keyword>
<dbReference type="EMBL" id="MTKT01001111">
    <property type="protein sequence ID" value="OWM85853.1"/>
    <property type="molecule type" value="Genomic_DNA"/>
</dbReference>
<evidence type="ECO:0000256" key="5">
    <source>
        <dbReference type="ARBA" id="ARBA00023163"/>
    </source>
</evidence>
<proteinExistence type="inferred from homology"/>
<gene>
    <name evidence="11" type="primary">LOC116215301</name>
    <name evidence="8" type="ORF">CDL15_Pgr012103</name>
</gene>